<evidence type="ECO:0000313" key="1">
    <source>
        <dbReference type="EMBL" id="KAL2712378.1"/>
    </source>
</evidence>
<protein>
    <submittedName>
        <fullName evidence="1">Leucine-rich repeat-containing protein</fullName>
    </submittedName>
</protein>
<name>A0ABD1ZVI7_VESSQ</name>
<evidence type="ECO:0000313" key="2">
    <source>
        <dbReference type="Proteomes" id="UP001607302"/>
    </source>
</evidence>
<proteinExistence type="predicted"/>
<accession>A0ABD1ZVI7</accession>
<reference evidence="1 2" key="1">
    <citation type="journal article" date="2024" name="Ann. Entomol. Soc. Am.">
        <title>Genomic analyses of the southern and eastern yellowjacket wasps (Hymenoptera: Vespidae) reveal evolutionary signatures of social life.</title>
        <authorList>
            <person name="Catto M.A."/>
            <person name="Caine P.B."/>
            <person name="Orr S.E."/>
            <person name="Hunt B.G."/>
            <person name="Goodisman M.A.D."/>
        </authorList>
    </citation>
    <scope>NUCLEOTIDE SEQUENCE [LARGE SCALE GENOMIC DNA]</scope>
    <source>
        <strain evidence="1">233</strain>
        <tissue evidence="1">Head and thorax</tissue>
    </source>
</reference>
<gene>
    <name evidence="1" type="ORF">V1478_017901</name>
</gene>
<dbReference type="AlphaFoldDB" id="A0ABD1ZVI7"/>
<sequence length="199" mass="22450">MSRLRLPRYLPFIHLVTKSPRENETRIRQRAVKRRETDVRRYVGAGVRRHSLIEDRLILQNLESERRERRDRKLEIKPREAPLCSNENSLSQRTATDTFLITSNITPLARPSFLIKCHISSRGHLERLVTSNMKARNYIKLRAAPFAREMQCELQIAREARFPPAFRTDGGGATVAAATDAGAAAAAAPVPPEPAAFAA</sequence>
<keyword evidence="2" id="KW-1185">Reference proteome</keyword>
<dbReference type="EMBL" id="JAUDFV010000166">
    <property type="protein sequence ID" value="KAL2712378.1"/>
    <property type="molecule type" value="Genomic_DNA"/>
</dbReference>
<organism evidence="1 2">
    <name type="scientific">Vespula squamosa</name>
    <name type="common">Southern yellow jacket</name>
    <name type="synonym">Wasp</name>
    <dbReference type="NCBI Taxonomy" id="30214"/>
    <lineage>
        <taxon>Eukaryota</taxon>
        <taxon>Metazoa</taxon>
        <taxon>Ecdysozoa</taxon>
        <taxon>Arthropoda</taxon>
        <taxon>Hexapoda</taxon>
        <taxon>Insecta</taxon>
        <taxon>Pterygota</taxon>
        <taxon>Neoptera</taxon>
        <taxon>Endopterygota</taxon>
        <taxon>Hymenoptera</taxon>
        <taxon>Apocrita</taxon>
        <taxon>Aculeata</taxon>
        <taxon>Vespoidea</taxon>
        <taxon>Vespidae</taxon>
        <taxon>Vespinae</taxon>
        <taxon>Vespula</taxon>
    </lineage>
</organism>
<comment type="caution">
    <text evidence="1">The sequence shown here is derived from an EMBL/GenBank/DDBJ whole genome shotgun (WGS) entry which is preliminary data.</text>
</comment>
<dbReference type="Proteomes" id="UP001607302">
    <property type="component" value="Unassembled WGS sequence"/>
</dbReference>